<protein>
    <recommendedName>
        <fullName evidence="8">Armadillo repeat-containing protein 8</fullName>
    </recommendedName>
</protein>
<keyword evidence="5" id="KW-0539">Nucleus</keyword>
<dbReference type="InterPro" id="IPR011989">
    <property type="entry name" value="ARM-like"/>
</dbReference>
<dbReference type="InterPro" id="IPR016024">
    <property type="entry name" value="ARM-type_fold"/>
</dbReference>
<gene>
    <name evidence="6" type="ORF">IZO911_LOCUS20545</name>
</gene>
<dbReference type="GO" id="GO:0005737">
    <property type="term" value="C:cytoplasm"/>
    <property type="evidence" value="ECO:0007669"/>
    <property type="project" value="UniProtKB-SubCell"/>
</dbReference>
<organism evidence="6 7">
    <name type="scientific">Adineta steineri</name>
    <dbReference type="NCBI Taxonomy" id="433720"/>
    <lineage>
        <taxon>Eukaryota</taxon>
        <taxon>Metazoa</taxon>
        <taxon>Spiralia</taxon>
        <taxon>Gnathifera</taxon>
        <taxon>Rotifera</taxon>
        <taxon>Eurotatoria</taxon>
        <taxon>Bdelloidea</taxon>
        <taxon>Adinetida</taxon>
        <taxon>Adinetidae</taxon>
        <taxon>Adineta</taxon>
    </lineage>
</organism>
<accession>A0A814KRR5</accession>
<evidence type="ECO:0000313" key="7">
    <source>
        <dbReference type="Proteomes" id="UP000663860"/>
    </source>
</evidence>
<reference evidence="6" key="1">
    <citation type="submission" date="2021-02" db="EMBL/GenBank/DDBJ databases">
        <authorList>
            <person name="Nowell W R."/>
        </authorList>
    </citation>
    <scope>NUCLEOTIDE SEQUENCE</scope>
</reference>
<dbReference type="SUPFAM" id="SSF48371">
    <property type="entry name" value="ARM repeat"/>
    <property type="match status" value="2"/>
</dbReference>
<comment type="caution">
    <text evidence="6">The sequence shown here is derived from an EMBL/GenBank/DDBJ whole genome shotgun (WGS) entry which is preliminary data.</text>
</comment>
<dbReference type="PANTHER" id="PTHR15651:SF7">
    <property type="entry name" value="ARMADILLO REPEAT-CONTAINING PROTEIN 8"/>
    <property type="match status" value="1"/>
</dbReference>
<keyword evidence="4" id="KW-0677">Repeat</keyword>
<dbReference type="GO" id="GO:0005634">
    <property type="term" value="C:nucleus"/>
    <property type="evidence" value="ECO:0007669"/>
    <property type="project" value="UniProtKB-SubCell"/>
</dbReference>
<name>A0A814KRR5_9BILA</name>
<dbReference type="PANTHER" id="PTHR15651">
    <property type="entry name" value="ARMADILLO REPEAT-CONTAINING PROTEIN 8"/>
    <property type="match status" value="1"/>
</dbReference>
<dbReference type="EMBL" id="CAJNOE010000214">
    <property type="protein sequence ID" value="CAF1054987.1"/>
    <property type="molecule type" value="Genomic_DNA"/>
</dbReference>
<dbReference type="Gene3D" id="1.25.10.10">
    <property type="entry name" value="Leucine-rich Repeat Variant"/>
    <property type="match status" value="3"/>
</dbReference>
<dbReference type="Proteomes" id="UP000663860">
    <property type="component" value="Unassembled WGS sequence"/>
</dbReference>
<dbReference type="GO" id="GO:0034657">
    <property type="term" value="C:GID complex"/>
    <property type="evidence" value="ECO:0007669"/>
    <property type="project" value="TreeGrafter"/>
</dbReference>
<dbReference type="AlphaFoldDB" id="A0A814KRR5"/>
<dbReference type="GO" id="GO:0043161">
    <property type="term" value="P:proteasome-mediated ubiquitin-dependent protein catabolic process"/>
    <property type="evidence" value="ECO:0007669"/>
    <property type="project" value="TreeGrafter"/>
</dbReference>
<evidence type="ECO:0000256" key="2">
    <source>
        <dbReference type="ARBA" id="ARBA00004496"/>
    </source>
</evidence>
<dbReference type="InterPro" id="IPR038739">
    <property type="entry name" value="ARMC8/Vid28"/>
</dbReference>
<evidence type="ECO:0008006" key="8">
    <source>
        <dbReference type="Google" id="ProtNLM"/>
    </source>
</evidence>
<proteinExistence type="predicted"/>
<keyword evidence="3" id="KW-0963">Cytoplasm</keyword>
<evidence type="ECO:0000256" key="3">
    <source>
        <dbReference type="ARBA" id="ARBA00022490"/>
    </source>
</evidence>
<evidence type="ECO:0000256" key="4">
    <source>
        <dbReference type="ARBA" id="ARBA00022737"/>
    </source>
</evidence>
<comment type="subcellular location">
    <subcellularLocation>
        <location evidence="2">Cytoplasm</location>
    </subcellularLocation>
    <subcellularLocation>
        <location evidence="1">Nucleus</location>
    </subcellularLocation>
</comment>
<evidence type="ECO:0000313" key="6">
    <source>
        <dbReference type="EMBL" id="CAF1054987.1"/>
    </source>
</evidence>
<evidence type="ECO:0000256" key="5">
    <source>
        <dbReference type="ARBA" id="ARBA00023242"/>
    </source>
</evidence>
<sequence length="665" mass="76063">MPSYDDDLPTPQEELLLNQLINNTDRQEQLQALIQVKNLIIGSKRCKTAFYHVGILDNLYDLLKQYSSPIDIDILIQIFDCISSFAKSNNKDLIHHLIELGFIEQFLILLTNKIDSKHFYESCLRCLRSFFLSKTFSNSSITSIPFIFLCDQNKSDEKPSELQLEITLSNNKFSPINILFENSQTLDTLHNLLSISKSTQISIVEILCCVCVDHERQKQIVEKNFIQDIIHLLVENISINDRIHHLVGLANEHLIEVCLKFFCSICYENPTIAQQLYVTIYSETNQTLCEIISSLLNKILRSVIISYYASKFFVNLCKTKVLACDDPYVSHLSLTTLIHLCTKSNINKCVYLYIECLDTLIYLLNGNNTLHHTAIYTEQLLNKLFTYIFTPNKILENNSDETISIQLRSSALTLLAVLSSHHEDIKKRIAEQENLISTAIECYRSPHISLQLASLRLFHGLSRSVHQLRTTFNDTICDILLDAIKSNDLSLVKIASSVISNTVLEFSTCRARLLSGGILDILFTFLTHTDHELSINSIWALRNLSYLSTLKIKQDILNGLTIDKIYSLLEQCTDKQFLICLLSLLRNLFNEKDTEILLPMFNSVKLLTTLERILDKNHPGEIRREVNLLIDHLNSINNPSQQRSSSDSINSSCRTSLFPECILIN</sequence>
<evidence type="ECO:0000256" key="1">
    <source>
        <dbReference type="ARBA" id="ARBA00004123"/>
    </source>
</evidence>